<dbReference type="SMART" id="SM00409">
    <property type="entry name" value="IG"/>
    <property type="match status" value="1"/>
</dbReference>
<dbReference type="Gene3D" id="2.60.40.10">
    <property type="entry name" value="Immunoglobulins"/>
    <property type="match status" value="1"/>
</dbReference>
<dbReference type="InterPro" id="IPR003599">
    <property type="entry name" value="Ig_sub"/>
</dbReference>
<dbReference type="AlphaFoldDB" id="A0A3Q0G0Y7"/>
<dbReference type="RefSeq" id="XP_025051713.1">
    <property type="nucleotide sequence ID" value="XM_025195928.1"/>
</dbReference>
<dbReference type="PANTHER" id="PTHR47243:SF1">
    <property type="entry name" value="SIALOADHESIN"/>
    <property type="match status" value="1"/>
</dbReference>
<protein>
    <submittedName>
        <fullName evidence="4">Sialoadhesin-like</fullName>
    </submittedName>
</protein>
<feature type="domain" description="Ig-like" evidence="2">
    <location>
        <begin position="1"/>
        <end position="73"/>
    </location>
</feature>
<dbReference type="GO" id="GO:0005886">
    <property type="term" value="C:plasma membrane"/>
    <property type="evidence" value="ECO:0007669"/>
    <property type="project" value="TreeGrafter"/>
</dbReference>
<dbReference type="SUPFAM" id="SSF48726">
    <property type="entry name" value="Immunoglobulin"/>
    <property type="match status" value="1"/>
</dbReference>
<keyword evidence="1" id="KW-1133">Transmembrane helix</keyword>
<dbReference type="InParanoid" id="A0A3Q0G0Y7"/>
<feature type="transmembrane region" description="Helical" evidence="1">
    <location>
        <begin position="81"/>
        <end position="106"/>
    </location>
</feature>
<gene>
    <name evidence="4" type="primary">LOC112549120</name>
</gene>
<dbReference type="InterPro" id="IPR036179">
    <property type="entry name" value="Ig-like_dom_sf"/>
</dbReference>
<evidence type="ECO:0000259" key="2">
    <source>
        <dbReference type="PROSITE" id="PS50835"/>
    </source>
</evidence>
<name>A0A3Q0G0Y7_ALLSI</name>
<dbReference type="Pfam" id="PF13895">
    <property type="entry name" value="Ig_2"/>
    <property type="match status" value="1"/>
</dbReference>
<organism evidence="3 4">
    <name type="scientific">Alligator sinensis</name>
    <name type="common">Chinese alligator</name>
    <dbReference type="NCBI Taxonomy" id="38654"/>
    <lineage>
        <taxon>Eukaryota</taxon>
        <taxon>Metazoa</taxon>
        <taxon>Chordata</taxon>
        <taxon>Craniata</taxon>
        <taxon>Vertebrata</taxon>
        <taxon>Euteleostomi</taxon>
        <taxon>Archelosauria</taxon>
        <taxon>Archosauria</taxon>
        <taxon>Crocodylia</taxon>
        <taxon>Alligatoridae</taxon>
        <taxon>Alligatorinae</taxon>
        <taxon>Alligator</taxon>
    </lineage>
</organism>
<dbReference type="GO" id="GO:0046790">
    <property type="term" value="F:virion binding"/>
    <property type="evidence" value="ECO:0007669"/>
    <property type="project" value="TreeGrafter"/>
</dbReference>
<dbReference type="GO" id="GO:0075512">
    <property type="term" value="P:clathrin-dependent endocytosis of virus by host cell"/>
    <property type="evidence" value="ECO:0007669"/>
    <property type="project" value="TreeGrafter"/>
</dbReference>
<dbReference type="PANTHER" id="PTHR47243">
    <property type="entry name" value="SIALOADHESIN"/>
    <property type="match status" value="1"/>
</dbReference>
<dbReference type="GeneID" id="112549120"/>
<evidence type="ECO:0000313" key="3">
    <source>
        <dbReference type="Proteomes" id="UP000189705"/>
    </source>
</evidence>
<feature type="non-terminal residue" evidence="4">
    <location>
        <position position="107"/>
    </location>
</feature>
<dbReference type="InterPro" id="IPR007110">
    <property type="entry name" value="Ig-like_dom"/>
</dbReference>
<sequence>MPPSPPKLSEGDFLSLTCHFNSSVPEAVTYNWYKDNMEWKGSQQKLKVAAKDAGTYHCVVQNEVGATVSSKITIRASSQGLVSALAAGISGAVFLLLLLGLGLALAC</sequence>
<evidence type="ECO:0000256" key="1">
    <source>
        <dbReference type="SAM" id="Phobius"/>
    </source>
</evidence>
<dbReference type="GO" id="GO:0005769">
    <property type="term" value="C:early endosome"/>
    <property type="evidence" value="ECO:0007669"/>
    <property type="project" value="TreeGrafter"/>
</dbReference>
<reference evidence="4" key="1">
    <citation type="submission" date="2025-08" db="UniProtKB">
        <authorList>
            <consortium name="RefSeq"/>
        </authorList>
    </citation>
    <scope>IDENTIFICATION</scope>
</reference>
<accession>A0A3Q0G0Y7</accession>
<keyword evidence="1" id="KW-0472">Membrane</keyword>
<dbReference type="Proteomes" id="UP000189705">
    <property type="component" value="Unplaced"/>
</dbReference>
<keyword evidence="1" id="KW-0812">Transmembrane</keyword>
<dbReference type="KEGG" id="asn:112549120"/>
<proteinExistence type="predicted"/>
<keyword evidence="3" id="KW-1185">Reference proteome</keyword>
<dbReference type="PROSITE" id="PS50835">
    <property type="entry name" value="IG_LIKE"/>
    <property type="match status" value="1"/>
</dbReference>
<evidence type="ECO:0000313" key="4">
    <source>
        <dbReference type="RefSeq" id="XP_025051713.1"/>
    </source>
</evidence>
<dbReference type="InterPro" id="IPR013783">
    <property type="entry name" value="Ig-like_fold"/>
</dbReference>
<dbReference type="GO" id="GO:0005770">
    <property type="term" value="C:late endosome"/>
    <property type="evidence" value="ECO:0007669"/>
    <property type="project" value="TreeGrafter"/>
</dbReference>